<evidence type="ECO:0000256" key="1">
    <source>
        <dbReference type="SAM" id="Phobius"/>
    </source>
</evidence>
<proteinExistence type="predicted"/>
<dbReference type="InterPro" id="IPR059180">
    <property type="entry name" value="3D_YorM"/>
</dbReference>
<dbReference type="CDD" id="cd14667">
    <property type="entry name" value="3D_containing_proteins"/>
    <property type="match status" value="1"/>
</dbReference>
<evidence type="ECO:0008006" key="4">
    <source>
        <dbReference type="Google" id="ProtNLM"/>
    </source>
</evidence>
<evidence type="ECO:0000313" key="2">
    <source>
        <dbReference type="EMBL" id="OGY68147.1"/>
    </source>
</evidence>
<evidence type="ECO:0000313" key="3">
    <source>
        <dbReference type="Proteomes" id="UP000177690"/>
    </source>
</evidence>
<dbReference type="Proteomes" id="UP000177690">
    <property type="component" value="Unassembled WGS sequence"/>
</dbReference>
<sequence>MMERKLLMIVIVVIVAIFGFVLYKAVMAGIEKVDQEVQKVFREIKDSSASEKVSQNSAVAKNDPDFGWSRLIKMKVTAYCLCEKCCGKWAHQKVRVTSIGDNAKIYDGVAADPKLLPYRTRLKIPEIGIKEVDDTGGGMRQSAKFGIYHLDVRMNLHEKARKWGVRWLDVEVL</sequence>
<keyword evidence="1" id="KW-0472">Membrane</keyword>
<organism evidence="2 3">
    <name type="scientific">Candidatus Harrisonbacteria bacterium RIFCSPLOWO2_02_FULL_41_13b</name>
    <dbReference type="NCBI Taxonomy" id="1798409"/>
    <lineage>
        <taxon>Bacteria</taxon>
        <taxon>Candidatus Harrisoniibacteriota</taxon>
    </lineage>
</organism>
<accession>A0A1G1ZWB5</accession>
<reference evidence="2 3" key="1">
    <citation type="journal article" date="2016" name="Nat. Commun.">
        <title>Thousands of microbial genomes shed light on interconnected biogeochemical processes in an aquifer system.</title>
        <authorList>
            <person name="Anantharaman K."/>
            <person name="Brown C.T."/>
            <person name="Hug L.A."/>
            <person name="Sharon I."/>
            <person name="Castelle C.J."/>
            <person name="Probst A.J."/>
            <person name="Thomas B.C."/>
            <person name="Singh A."/>
            <person name="Wilkins M.J."/>
            <person name="Karaoz U."/>
            <person name="Brodie E.L."/>
            <person name="Williams K.H."/>
            <person name="Hubbard S.S."/>
            <person name="Banfield J.F."/>
        </authorList>
    </citation>
    <scope>NUCLEOTIDE SEQUENCE [LARGE SCALE GENOMIC DNA]</scope>
</reference>
<keyword evidence="1" id="KW-1133">Transmembrane helix</keyword>
<dbReference type="AlphaFoldDB" id="A0A1G1ZWB5"/>
<protein>
    <recommendedName>
        <fullName evidence="4">3D domain-containing protein</fullName>
    </recommendedName>
</protein>
<keyword evidence="1" id="KW-0812">Transmembrane</keyword>
<comment type="caution">
    <text evidence="2">The sequence shown here is derived from an EMBL/GenBank/DDBJ whole genome shotgun (WGS) entry which is preliminary data.</text>
</comment>
<feature type="transmembrane region" description="Helical" evidence="1">
    <location>
        <begin position="6"/>
        <end position="23"/>
    </location>
</feature>
<name>A0A1G1ZWB5_9BACT</name>
<dbReference type="EMBL" id="MHJL01000006">
    <property type="protein sequence ID" value="OGY68147.1"/>
    <property type="molecule type" value="Genomic_DNA"/>
</dbReference>
<gene>
    <name evidence="2" type="ORF">A3I24_00715</name>
</gene>